<gene>
    <name evidence="1" type="ORF">TCEB3V08_LOCUS9198</name>
</gene>
<dbReference type="EMBL" id="OC320323">
    <property type="protein sequence ID" value="CAD7407794.1"/>
    <property type="molecule type" value="Genomic_DNA"/>
</dbReference>
<dbReference type="AlphaFoldDB" id="A0A7R9H3F9"/>
<name>A0A7R9H3F9_TIMCR</name>
<organism evidence="1">
    <name type="scientific">Timema cristinae</name>
    <name type="common">Walking stick</name>
    <dbReference type="NCBI Taxonomy" id="61476"/>
    <lineage>
        <taxon>Eukaryota</taxon>
        <taxon>Metazoa</taxon>
        <taxon>Ecdysozoa</taxon>
        <taxon>Arthropoda</taxon>
        <taxon>Hexapoda</taxon>
        <taxon>Insecta</taxon>
        <taxon>Pterygota</taxon>
        <taxon>Neoptera</taxon>
        <taxon>Polyneoptera</taxon>
        <taxon>Phasmatodea</taxon>
        <taxon>Timematodea</taxon>
        <taxon>Timematoidea</taxon>
        <taxon>Timematidae</taxon>
        <taxon>Timema</taxon>
    </lineage>
</organism>
<reference evidence="1" key="1">
    <citation type="submission" date="2020-11" db="EMBL/GenBank/DDBJ databases">
        <authorList>
            <person name="Tran Van P."/>
        </authorList>
    </citation>
    <scope>NUCLEOTIDE SEQUENCE</scope>
</reference>
<sequence>MKVVCWCKKELLATSTNQRCQTCLLFKRRLTTRKLNNYNAVSHATSSEVMSRGFQVLLARGRTCFIISPVSRTRRGCPVRVAARADQHDHDLDKCKSSGNVNVRIENSQYSEDNEQDKTSLQLITKDVLSKLRQLPATEAGVAVIAHAFKPCKG</sequence>
<accession>A0A7R9H3F9</accession>
<evidence type="ECO:0000313" key="1">
    <source>
        <dbReference type="EMBL" id="CAD7407794.1"/>
    </source>
</evidence>
<proteinExistence type="predicted"/>
<protein>
    <submittedName>
        <fullName evidence="1">Uncharacterized protein</fullName>
    </submittedName>
</protein>